<dbReference type="Gene3D" id="3.40.50.720">
    <property type="entry name" value="NAD(P)-binding Rossmann-like Domain"/>
    <property type="match status" value="1"/>
</dbReference>
<feature type="non-terminal residue" evidence="5">
    <location>
        <position position="260"/>
    </location>
</feature>
<keyword evidence="3" id="KW-0520">NAD</keyword>
<evidence type="ECO:0000313" key="5">
    <source>
        <dbReference type="EMBL" id="NXE49771.1"/>
    </source>
</evidence>
<dbReference type="InterPro" id="IPR036291">
    <property type="entry name" value="NAD(P)-bd_dom_sf"/>
</dbReference>
<dbReference type="PANTHER" id="PTHR24322">
    <property type="entry name" value="PKSB"/>
    <property type="match status" value="1"/>
</dbReference>
<dbReference type="GO" id="GO:0016616">
    <property type="term" value="F:oxidoreductase activity, acting on the CH-OH group of donors, NAD or NADP as acceptor"/>
    <property type="evidence" value="ECO:0007669"/>
    <property type="project" value="TreeGrafter"/>
</dbReference>
<comment type="caution">
    <text evidence="5">The sequence shown here is derived from an EMBL/GenBank/DDBJ whole genome shotgun (WGS) entry which is preliminary data.</text>
</comment>
<reference evidence="5 6" key="1">
    <citation type="submission" date="2019-09" db="EMBL/GenBank/DDBJ databases">
        <title>Bird 10,000 Genomes (B10K) Project - Family phase.</title>
        <authorList>
            <person name="Zhang G."/>
        </authorList>
    </citation>
    <scope>NUCLEOTIDE SEQUENCE [LARGE SCALE GENOMIC DNA]</scope>
    <source>
        <strain evidence="5">B10K-LSUMZ-50683</strain>
        <tissue evidence="5">Muscle</tissue>
    </source>
</reference>
<dbReference type="PANTHER" id="PTHR24322:SF749">
    <property type="entry name" value="EPIDERMAL RETINOL DEHYDROGENASE 2"/>
    <property type="match status" value="1"/>
</dbReference>
<dbReference type="CDD" id="cd05339">
    <property type="entry name" value="17beta-HSDXI-like_SDR_c"/>
    <property type="match status" value="1"/>
</dbReference>
<dbReference type="Proteomes" id="UP000524187">
    <property type="component" value="Unassembled WGS sequence"/>
</dbReference>
<keyword evidence="6" id="KW-1185">Reference proteome</keyword>
<accession>A0A7K8N9X6</accession>
<evidence type="ECO:0000313" key="6">
    <source>
        <dbReference type="Proteomes" id="UP000524187"/>
    </source>
</evidence>
<dbReference type="SUPFAM" id="SSF51735">
    <property type="entry name" value="NAD(P)-binding Rossmann-fold domains"/>
    <property type="match status" value="1"/>
</dbReference>
<evidence type="ECO:0000256" key="3">
    <source>
        <dbReference type="ARBA" id="ARBA00023027"/>
    </source>
</evidence>
<feature type="non-terminal residue" evidence="5">
    <location>
        <position position="1"/>
    </location>
</feature>
<dbReference type="AlphaFoldDB" id="A0A7K8N9X6"/>
<dbReference type="Pfam" id="PF00106">
    <property type="entry name" value="adh_short"/>
    <property type="match status" value="1"/>
</dbReference>
<name>A0A7K8N9X6_CASCA</name>
<keyword evidence="2" id="KW-0560">Oxidoreductase</keyword>
<dbReference type="InterPro" id="IPR002347">
    <property type="entry name" value="SDR_fam"/>
</dbReference>
<dbReference type="PRINTS" id="PR00081">
    <property type="entry name" value="GDHRDH"/>
</dbReference>
<dbReference type="EMBL" id="VWPT01000058">
    <property type="protein sequence ID" value="NXE49771.1"/>
    <property type="molecule type" value="Genomic_DNA"/>
</dbReference>
<proteinExistence type="inferred from homology"/>
<evidence type="ECO:0000256" key="2">
    <source>
        <dbReference type="ARBA" id="ARBA00023002"/>
    </source>
</evidence>
<gene>
    <name evidence="5" type="primary">Sdr16c5_1</name>
    <name evidence="5" type="ORF">CASCAS_R08142</name>
</gene>
<protein>
    <submittedName>
        <fullName evidence="5">RDHE2 dehydrogenase</fullName>
    </submittedName>
</protein>
<dbReference type="FunFam" id="3.40.50.720:FF:000202">
    <property type="entry name" value="Short-chain dehydrogenase/reductase family 16C member 6"/>
    <property type="match status" value="1"/>
</dbReference>
<sequence length="260" mass="28845">IFLLFETFISFIFPPHKKKFAGEVVLITGAANGIGRLIALNFAFLGATLVLWDVDEESNRETSRLAQENGARRVFAYQCDCSNREEVYEQADEVRKEIGDVSILINNAGILLGKTVCDSPDTDFEKTLRVNILSQVWTCKAFLPAMIARNHGHLVSVASAAEFLGVSKLSDYSASKSAITGLMEAIDAELYQAGKQGIKTTIICPSFVNTELARGIQTQNELLLPVYEAEYVASKIMDAIQKEKFYLIMPPTFRLLAFKM</sequence>
<dbReference type="GO" id="GO:0005811">
    <property type="term" value="C:lipid droplet"/>
    <property type="evidence" value="ECO:0007669"/>
    <property type="project" value="TreeGrafter"/>
</dbReference>
<evidence type="ECO:0000256" key="1">
    <source>
        <dbReference type="ARBA" id="ARBA00006484"/>
    </source>
</evidence>
<comment type="similarity">
    <text evidence="1 4">Belongs to the short-chain dehydrogenases/reductases (SDR) family.</text>
</comment>
<organism evidence="5 6">
    <name type="scientific">Casuarius casuarius</name>
    <name type="common">Southern cassowary</name>
    <name type="synonym">Struthio casuarius</name>
    <dbReference type="NCBI Taxonomy" id="8787"/>
    <lineage>
        <taxon>Eukaryota</taxon>
        <taxon>Metazoa</taxon>
        <taxon>Chordata</taxon>
        <taxon>Craniata</taxon>
        <taxon>Vertebrata</taxon>
        <taxon>Euteleostomi</taxon>
        <taxon>Archelosauria</taxon>
        <taxon>Archosauria</taxon>
        <taxon>Dinosauria</taxon>
        <taxon>Saurischia</taxon>
        <taxon>Theropoda</taxon>
        <taxon>Coelurosauria</taxon>
        <taxon>Aves</taxon>
        <taxon>Palaeognathae</taxon>
        <taxon>Casuariiformes</taxon>
        <taxon>Casuariidae</taxon>
        <taxon>Casuarius</taxon>
    </lineage>
</organism>
<evidence type="ECO:0000256" key="4">
    <source>
        <dbReference type="RuleBase" id="RU000363"/>
    </source>
</evidence>
<dbReference type="PRINTS" id="PR00080">
    <property type="entry name" value="SDRFAMILY"/>
</dbReference>